<evidence type="ECO:0000313" key="15">
    <source>
        <dbReference type="Proteomes" id="UP000192738"/>
    </source>
</evidence>
<evidence type="ECO:0000256" key="2">
    <source>
        <dbReference type="ARBA" id="ARBA00008622"/>
    </source>
</evidence>
<dbReference type="GO" id="GO:0005506">
    <property type="term" value="F:iron ion binding"/>
    <property type="evidence" value="ECO:0007669"/>
    <property type="project" value="InterPro"/>
</dbReference>
<dbReference type="GO" id="GO:0009055">
    <property type="term" value="F:electron transfer activity"/>
    <property type="evidence" value="ECO:0007669"/>
    <property type="project" value="InterPro"/>
</dbReference>
<protein>
    <submittedName>
        <fullName evidence="14">Ni/Fe-hydrogenase 1 B-type cytochrome subunit</fullName>
    </submittedName>
</protein>
<dbReference type="RefSeq" id="WP_084577499.1">
    <property type="nucleotide sequence ID" value="NZ_CP155572.1"/>
</dbReference>
<evidence type="ECO:0000256" key="5">
    <source>
        <dbReference type="ARBA" id="ARBA00022617"/>
    </source>
</evidence>
<evidence type="ECO:0000256" key="11">
    <source>
        <dbReference type="ARBA" id="ARBA00023136"/>
    </source>
</evidence>
<accession>A0A1W2E350</accession>
<dbReference type="GO" id="GO:0022904">
    <property type="term" value="P:respiratory electron transport chain"/>
    <property type="evidence" value="ECO:0007669"/>
    <property type="project" value="InterPro"/>
</dbReference>
<dbReference type="OrthoDB" id="257690at2"/>
<gene>
    <name evidence="14" type="ORF">SAMN04488500_12020</name>
</gene>
<feature type="transmembrane region" description="Helical" evidence="12">
    <location>
        <begin position="49"/>
        <end position="67"/>
    </location>
</feature>
<keyword evidence="8" id="KW-0249">Electron transport</keyword>
<dbReference type="PANTHER" id="PTHR30485">
    <property type="entry name" value="NI/FE-HYDROGENASE 1 B-TYPE CYTOCHROME SUBUNIT"/>
    <property type="match status" value="1"/>
</dbReference>
<dbReference type="PROSITE" id="PS00882">
    <property type="entry name" value="NI_HGENASE_CYTB_1"/>
    <property type="match status" value="1"/>
</dbReference>
<evidence type="ECO:0000256" key="9">
    <source>
        <dbReference type="ARBA" id="ARBA00022989"/>
    </source>
</evidence>
<dbReference type="PANTHER" id="PTHR30485:SF0">
    <property type="entry name" value="NI_FE-HYDROGENASE 1 B-TYPE CYTOCHROME SUBUNIT-RELATED"/>
    <property type="match status" value="1"/>
</dbReference>
<evidence type="ECO:0000256" key="1">
    <source>
        <dbReference type="ARBA" id="ARBA00004651"/>
    </source>
</evidence>
<dbReference type="GO" id="GO:0005886">
    <property type="term" value="C:plasma membrane"/>
    <property type="evidence" value="ECO:0007669"/>
    <property type="project" value="UniProtKB-SubCell"/>
</dbReference>
<organism evidence="14 15">
    <name type="scientific">Sporomusa malonica</name>
    <dbReference type="NCBI Taxonomy" id="112901"/>
    <lineage>
        <taxon>Bacteria</taxon>
        <taxon>Bacillati</taxon>
        <taxon>Bacillota</taxon>
        <taxon>Negativicutes</taxon>
        <taxon>Selenomonadales</taxon>
        <taxon>Sporomusaceae</taxon>
        <taxon>Sporomusa</taxon>
    </lineage>
</organism>
<keyword evidence="7" id="KW-0479">Metal-binding</keyword>
<dbReference type="InterPro" id="IPR051542">
    <property type="entry name" value="Hydrogenase_cytochrome"/>
</dbReference>
<dbReference type="STRING" id="112901.SAMN04488500_12020"/>
<keyword evidence="3" id="KW-0813">Transport</keyword>
<dbReference type="AlphaFoldDB" id="A0A1W2E350"/>
<proteinExistence type="inferred from homology"/>
<keyword evidence="5" id="KW-0349">Heme</keyword>
<evidence type="ECO:0000256" key="3">
    <source>
        <dbReference type="ARBA" id="ARBA00022448"/>
    </source>
</evidence>
<evidence type="ECO:0000256" key="10">
    <source>
        <dbReference type="ARBA" id="ARBA00023004"/>
    </source>
</evidence>
<keyword evidence="9 12" id="KW-1133">Transmembrane helix</keyword>
<keyword evidence="10" id="KW-0408">Iron</keyword>
<evidence type="ECO:0000313" key="14">
    <source>
        <dbReference type="EMBL" id="SMD04149.1"/>
    </source>
</evidence>
<evidence type="ECO:0000259" key="13">
    <source>
        <dbReference type="Pfam" id="PF01292"/>
    </source>
</evidence>
<evidence type="ECO:0000256" key="6">
    <source>
        <dbReference type="ARBA" id="ARBA00022692"/>
    </source>
</evidence>
<dbReference type="EMBL" id="FWXI01000020">
    <property type="protein sequence ID" value="SMD04149.1"/>
    <property type="molecule type" value="Genomic_DNA"/>
</dbReference>
<feature type="transmembrane region" description="Helical" evidence="12">
    <location>
        <begin position="12"/>
        <end position="29"/>
    </location>
</feature>
<comment type="similarity">
    <text evidence="2">Belongs to the HupC/HyaC/HydC family.</text>
</comment>
<dbReference type="Gene3D" id="1.20.950.20">
    <property type="entry name" value="Transmembrane di-heme cytochromes, Chain C"/>
    <property type="match status" value="1"/>
</dbReference>
<dbReference type="InterPro" id="IPR011577">
    <property type="entry name" value="Cyt_b561_bac/Ni-Hgenase"/>
</dbReference>
<keyword evidence="15" id="KW-1185">Reference proteome</keyword>
<evidence type="ECO:0000256" key="4">
    <source>
        <dbReference type="ARBA" id="ARBA00022475"/>
    </source>
</evidence>
<dbReference type="InterPro" id="IPR016174">
    <property type="entry name" value="Di-haem_cyt_TM"/>
</dbReference>
<comment type="subcellular location">
    <subcellularLocation>
        <location evidence="1">Cell membrane</location>
        <topology evidence="1">Multi-pass membrane protein</topology>
    </subcellularLocation>
</comment>
<dbReference type="GO" id="GO:0020037">
    <property type="term" value="F:heme binding"/>
    <property type="evidence" value="ECO:0007669"/>
    <property type="project" value="TreeGrafter"/>
</dbReference>
<dbReference type="InterPro" id="IPR000516">
    <property type="entry name" value="Ni-dep_Hydgase_cyt-B"/>
</dbReference>
<feature type="domain" description="Cytochrome b561 bacterial/Ni-hydrogenase" evidence="13">
    <location>
        <begin position="6"/>
        <end position="184"/>
    </location>
</feature>
<reference evidence="14 15" key="1">
    <citation type="submission" date="2017-04" db="EMBL/GenBank/DDBJ databases">
        <authorList>
            <person name="Afonso C.L."/>
            <person name="Miller P.J."/>
            <person name="Scott M.A."/>
            <person name="Spackman E."/>
            <person name="Goraichik I."/>
            <person name="Dimitrov K.M."/>
            <person name="Suarez D.L."/>
            <person name="Swayne D.E."/>
        </authorList>
    </citation>
    <scope>NUCLEOTIDE SEQUENCE [LARGE SCALE GENOMIC DNA]</scope>
    <source>
        <strain evidence="14 15">DSM 5090</strain>
    </source>
</reference>
<feature type="transmembrane region" description="Helical" evidence="12">
    <location>
        <begin position="110"/>
        <end position="130"/>
    </location>
</feature>
<keyword evidence="11 12" id="KW-0472">Membrane</keyword>
<dbReference type="Pfam" id="PF01292">
    <property type="entry name" value="Ni_hydr_CYTB"/>
    <property type="match status" value="1"/>
</dbReference>
<dbReference type="SUPFAM" id="SSF81342">
    <property type="entry name" value="Transmembrane di-heme cytochromes"/>
    <property type="match status" value="1"/>
</dbReference>
<name>A0A1W2E350_9FIRM</name>
<keyword evidence="4" id="KW-1003">Cell membrane</keyword>
<evidence type="ECO:0000256" key="8">
    <source>
        <dbReference type="ARBA" id="ARBA00022982"/>
    </source>
</evidence>
<evidence type="ECO:0000256" key="12">
    <source>
        <dbReference type="SAM" id="Phobius"/>
    </source>
</evidence>
<dbReference type="Proteomes" id="UP000192738">
    <property type="component" value="Unassembled WGS sequence"/>
</dbReference>
<evidence type="ECO:0000256" key="7">
    <source>
        <dbReference type="ARBA" id="ARBA00022723"/>
    </source>
</evidence>
<keyword evidence="6 12" id="KW-0812">Transmembrane</keyword>
<feature type="transmembrane region" description="Helical" evidence="12">
    <location>
        <begin position="150"/>
        <end position="171"/>
    </location>
</feature>
<sequence>MKLLLHPLPVRIFHWIMFFAVMYLVITGLYMNDPWGSLPYGLVRKTHNIAGIILMLNLFGQIYYYAVTGKYTEILFTPRDLPNLRSFFRYALFITENHPNYGRYNPGQKVLFTSWGLAVLLAGLAALPYFFPEYAPWLARPFGGLMGVRITFYTITMFFLATIPLHLFLVFTEEPAKLQAMFSGYVNKEPQLKEAGE</sequence>